<comment type="similarity">
    <text evidence="2">Belongs to the OXR1 family.</text>
</comment>
<feature type="domain" description="TLDc" evidence="5">
    <location>
        <begin position="31"/>
        <end position="216"/>
    </location>
</feature>
<evidence type="ECO:0000256" key="3">
    <source>
        <dbReference type="ARBA" id="ARBA00023128"/>
    </source>
</evidence>
<sequence length="217" mass="23343">MASTVDSISPLDSLQNIGHLELKGRKESTDGVLNAMLADKIRTYLPALSRLSKSWNLIYSLDQHGISLNTLYAETEAASGVRVSASGFATRTGALVIVKDSDGMLFGVYLGDGLHKGKGYYGSGESFLWKYEESKNVLDVYKWTGKNEYVALCEGEYLSFGGGDGTYGLYIDESLLEGSSAHCPTFENPPLCSSTGPKKGRTVAFDSVGLEVWGIGP</sequence>
<dbReference type="Proteomes" id="UP001465976">
    <property type="component" value="Unassembled WGS sequence"/>
</dbReference>
<dbReference type="EMBL" id="JBAHYK010001222">
    <property type="protein sequence ID" value="KAL0568957.1"/>
    <property type="molecule type" value="Genomic_DNA"/>
</dbReference>
<dbReference type="PROSITE" id="PS51886">
    <property type="entry name" value="TLDC"/>
    <property type="match status" value="1"/>
</dbReference>
<keyword evidence="3" id="KW-0496">Mitochondrion</keyword>
<evidence type="ECO:0000259" key="5">
    <source>
        <dbReference type="PROSITE" id="PS51886"/>
    </source>
</evidence>
<dbReference type="InterPro" id="IPR006571">
    <property type="entry name" value="TLDc_dom"/>
</dbReference>
<protein>
    <recommendedName>
        <fullName evidence="4">Oxidation resistance protein 1</fullName>
    </recommendedName>
</protein>
<dbReference type="PANTHER" id="PTHR23354">
    <property type="entry name" value="NUCLEOLAR PROTEIN 7/ESTROGEN RECEPTOR COACTIVATOR-RELATED"/>
    <property type="match status" value="1"/>
</dbReference>
<evidence type="ECO:0000256" key="1">
    <source>
        <dbReference type="ARBA" id="ARBA00004173"/>
    </source>
</evidence>
<evidence type="ECO:0000313" key="7">
    <source>
        <dbReference type="Proteomes" id="UP001465976"/>
    </source>
</evidence>
<evidence type="ECO:0000256" key="2">
    <source>
        <dbReference type="ARBA" id="ARBA00009540"/>
    </source>
</evidence>
<reference evidence="6 7" key="1">
    <citation type="submission" date="2024-02" db="EMBL/GenBank/DDBJ databases">
        <title>A draft genome for the cacao thread blight pathogen Marasmius crinis-equi.</title>
        <authorList>
            <person name="Cohen S.P."/>
            <person name="Baruah I.K."/>
            <person name="Amoako-Attah I."/>
            <person name="Bukari Y."/>
            <person name="Meinhardt L.W."/>
            <person name="Bailey B.A."/>
        </authorList>
    </citation>
    <scope>NUCLEOTIDE SEQUENCE [LARGE SCALE GENOMIC DNA]</scope>
    <source>
        <strain evidence="6 7">GH-76</strain>
    </source>
</reference>
<keyword evidence="7" id="KW-1185">Reference proteome</keyword>
<gene>
    <name evidence="6" type="primary">OXR1_2</name>
    <name evidence="6" type="ORF">V5O48_013011</name>
</gene>
<dbReference type="SMART" id="SM00584">
    <property type="entry name" value="TLDc"/>
    <property type="match status" value="1"/>
</dbReference>
<organism evidence="6 7">
    <name type="scientific">Marasmius crinis-equi</name>
    <dbReference type="NCBI Taxonomy" id="585013"/>
    <lineage>
        <taxon>Eukaryota</taxon>
        <taxon>Fungi</taxon>
        <taxon>Dikarya</taxon>
        <taxon>Basidiomycota</taxon>
        <taxon>Agaricomycotina</taxon>
        <taxon>Agaricomycetes</taxon>
        <taxon>Agaricomycetidae</taxon>
        <taxon>Agaricales</taxon>
        <taxon>Marasmiineae</taxon>
        <taxon>Marasmiaceae</taxon>
        <taxon>Marasmius</taxon>
    </lineage>
</organism>
<evidence type="ECO:0000256" key="4">
    <source>
        <dbReference type="ARBA" id="ARBA00040604"/>
    </source>
</evidence>
<evidence type="ECO:0000313" key="6">
    <source>
        <dbReference type="EMBL" id="KAL0568957.1"/>
    </source>
</evidence>
<proteinExistence type="inferred from homology"/>
<dbReference type="PANTHER" id="PTHR23354:SF62">
    <property type="entry name" value="MUSTARD, ISOFORM V"/>
    <property type="match status" value="1"/>
</dbReference>
<comment type="subcellular location">
    <subcellularLocation>
        <location evidence="1">Mitochondrion</location>
    </subcellularLocation>
</comment>
<name>A0ABR3F194_9AGAR</name>
<dbReference type="Pfam" id="PF07534">
    <property type="entry name" value="TLD"/>
    <property type="match status" value="1"/>
</dbReference>
<accession>A0ABR3F194</accession>
<comment type="caution">
    <text evidence="6">The sequence shown here is derived from an EMBL/GenBank/DDBJ whole genome shotgun (WGS) entry which is preliminary data.</text>
</comment>